<accession>A0A8J3UWG6</accession>
<evidence type="ECO:0000313" key="2">
    <source>
        <dbReference type="EMBL" id="GII52682.1"/>
    </source>
</evidence>
<keyword evidence="1" id="KW-1133">Transmembrane helix</keyword>
<dbReference type="Proteomes" id="UP000605992">
    <property type="component" value="Unassembled WGS sequence"/>
</dbReference>
<keyword evidence="3" id="KW-1185">Reference proteome</keyword>
<proteinExistence type="predicted"/>
<evidence type="ECO:0000256" key="1">
    <source>
        <dbReference type="SAM" id="Phobius"/>
    </source>
</evidence>
<feature type="transmembrane region" description="Helical" evidence="1">
    <location>
        <begin position="14"/>
        <end position="36"/>
    </location>
</feature>
<keyword evidence="1" id="KW-0812">Transmembrane</keyword>
<comment type="caution">
    <text evidence="2">The sequence shown here is derived from an EMBL/GenBank/DDBJ whole genome shotgun (WGS) entry which is preliminary data.</text>
</comment>
<sequence length="328" mass="35689">MALSRQGRRITGPVPRWAGGLGAFILFVYFAAFTLYDGSSAQPAQVRYIVAVQGLADVEMTSPGGRLKRTRTDGLFEDFVFHDGDKVSVTARGVGGILVTCRLEVDGSAVAQFTGPYAACGGKVGDPASYMPPPMSGPGNDYAQAGDRMELPRYSGRSSLVAGRSTDRAAGISYARLGGGWDTPPREGQSSVPGSVLTLRQESRPERGWFAFYGSGRMNPDLLYRYTGENRLFQAALAEMDTYTTWTDVTYQDIVSAPLTVDGREAWVITRQETFSPKASTNIRTILLTMVMIDTGLGRPVYFFVSMPDPAQDYLPDVNRLISSIRVL</sequence>
<dbReference type="AlphaFoldDB" id="A0A8J3UWG6"/>
<evidence type="ECO:0000313" key="3">
    <source>
        <dbReference type="Proteomes" id="UP000605992"/>
    </source>
</evidence>
<protein>
    <submittedName>
        <fullName evidence="2">Uncharacterized protein</fullName>
    </submittedName>
</protein>
<reference evidence="2" key="1">
    <citation type="submission" date="2021-01" db="EMBL/GenBank/DDBJ databases">
        <title>Whole genome shotgun sequence of Planotetraspora thailandica NBRC 104271.</title>
        <authorList>
            <person name="Komaki H."/>
            <person name="Tamura T."/>
        </authorList>
    </citation>
    <scope>NUCLEOTIDE SEQUENCE</scope>
    <source>
        <strain evidence="2">NBRC 104271</strain>
    </source>
</reference>
<gene>
    <name evidence="2" type="ORF">Pth03_10710</name>
</gene>
<organism evidence="2 3">
    <name type="scientific">Planotetraspora thailandica</name>
    <dbReference type="NCBI Taxonomy" id="487172"/>
    <lineage>
        <taxon>Bacteria</taxon>
        <taxon>Bacillati</taxon>
        <taxon>Actinomycetota</taxon>
        <taxon>Actinomycetes</taxon>
        <taxon>Streptosporangiales</taxon>
        <taxon>Streptosporangiaceae</taxon>
        <taxon>Planotetraspora</taxon>
    </lineage>
</organism>
<dbReference type="EMBL" id="BOOR01000007">
    <property type="protein sequence ID" value="GII52682.1"/>
    <property type="molecule type" value="Genomic_DNA"/>
</dbReference>
<dbReference type="RefSeq" id="WP_203942982.1">
    <property type="nucleotide sequence ID" value="NZ_BOOR01000007.1"/>
</dbReference>
<keyword evidence="1" id="KW-0472">Membrane</keyword>
<name>A0A8J3UWG6_9ACTN</name>